<dbReference type="Ensembl" id="ENSMAMT00000010108.2">
    <property type="protein sequence ID" value="ENSMAMP00000009854.1"/>
    <property type="gene ID" value="ENSMAMG00000006647.2"/>
</dbReference>
<dbReference type="GeneID" id="113145896"/>
<accession>A0A3Q3LKH9</accession>
<dbReference type="SUPFAM" id="SSF47954">
    <property type="entry name" value="Cyclin-like"/>
    <property type="match status" value="1"/>
</dbReference>
<dbReference type="OrthoDB" id="5353095at2759"/>
<name>A0A3Q3LKH9_9TELE</name>
<evidence type="ECO:0000256" key="4">
    <source>
        <dbReference type="ARBA" id="ARBA00023306"/>
    </source>
</evidence>
<dbReference type="AlphaFoldDB" id="A0A3Q3LKH9"/>
<feature type="compositionally biased region" description="Low complexity" evidence="5">
    <location>
        <begin position="160"/>
        <end position="182"/>
    </location>
</feature>
<evidence type="ECO:0000256" key="5">
    <source>
        <dbReference type="SAM" id="MobiDB-lite"/>
    </source>
</evidence>
<dbReference type="PIRSF" id="PIRSF025798">
    <property type="entry name" value="Cables"/>
    <property type="match status" value="1"/>
</dbReference>
<dbReference type="Gene3D" id="1.10.472.10">
    <property type="entry name" value="Cyclin-like"/>
    <property type="match status" value="1"/>
</dbReference>
<dbReference type="PANTHER" id="PTHR22896">
    <property type="entry name" value="CDK5 AND ABL1 ENZYME SUBSTRATE 1"/>
    <property type="match status" value="1"/>
</dbReference>
<dbReference type="GO" id="GO:0005829">
    <property type="term" value="C:cytosol"/>
    <property type="evidence" value="ECO:0007669"/>
    <property type="project" value="UniProtKB-ARBA"/>
</dbReference>
<dbReference type="InterPro" id="IPR036915">
    <property type="entry name" value="Cyclin-like_sf"/>
</dbReference>
<feature type="compositionally biased region" description="Polar residues" evidence="5">
    <location>
        <begin position="184"/>
        <end position="210"/>
    </location>
</feature>
<dbReference type="GO" id="GO:0051726">
    <property type="term" value="P:regulation of cell cycle"/>
    <property type="evidence" value="ECO:0007669"/>
    <property type="project" value="InterPro"/>
</dbReference>
<dbReference type="Pfam" id="PF00134">
    <property type="entry name" value="Cyclin_N"/>
    <property type="match status" value="1"/>
</dbReference>
<proteinExistence type="inferred from homology"/>
<feature type="domain" description="Cyclin N-terminal" evidence="6">
    <location>
        <begin position="428"/>
        <end position="519"/>
    </location>
</feature>
<feature type="compositionally biased region" description="Basic and acidic residues" evidence="5">
    <location>
        <begin position="25"/>
        <end position="38"/>
    </location>
</feature>
<protein>
    <submittedName>
        <fullName evidence="7">Cdk5 and Abl enzyme substrate 2b</fullName>
    </submittedName>
</protein>
<keyword evidence="3" id="KW-0132">Cell division</keyword>
<dbReference type="FunFam" id="1.10.472.10:FF:000020">
    <property type="entry name" value="CDK5 and ABL1 enzyme substrate 1"/>
    <property type="match status" value="1"/>
</dbReference>
<dbReference type="STRING" id="205130.ENSMAMP00000009854"/>
<evidence type="ECO:0000256" key="2">
    <source>
        <dbReference type="ARBA" id="ARBA00022553"/>
    </source>
</evidence>
<feature type="region of interest" description="Disordered" evidence="5">
    <location>
        <begin position="160"/>
        <end position="221"/>
    </location>
</feature>
<evidence type="ECO:0000256" key="1">
    <source>
        <dbReference type="ARBA" id="ARBA00008742"/>
    </source>
</evidence>
<evidence type="ECO:0000259" key="6">
    <source>
        <dbReference type="Pfam" id="PF00134"/>
    </source>
</evidence>
<dbReference type="RefSeq" id="XP_026188826.1">
    <property type="nucleotide sequence ID" value="XM_026333041.2"/>
</dbReference>
<dbReference type="InParanoid" id="A0A3Q3LKH9"/>
<dbReference type="GO" id="GO:0051301">
    <property type="term" value="P:cell division"/>
    <property type="evidence" value="ECO:0007669"/>
    <property type="project" value="UniProtKB-KW"/>
</dbReference>
<dbReference type="CTD" id="564291"/>
<dbReference type="PANTHER" id="PTHR22896:SF3">
    <property type="entry name" value="CDK5 AND ABL1 ENZYME SUBSTRATE 2"/>
    <property type="match status" value="1"/>
</dbReference>
<dbReference type="Proteomes" id="UP000261640">
    <property type="component" value="Unplaced"/>
</dbReference>
<reference evidence="7" key="1">
    <citation type="submission" date="2025-08" db="UniProtKB">
        <authorList>
            <consortium name="Ensembl"/>
        </authorList>
    </citation>
    <scope>IDENTIFICATION</scope>
</reference>
<keyword evidence="4" id="KW-0131">Cell cycle</keyword>
<keyword evidence="2" id="KW-0597">Phosphoprotein</keyword>
<dbReference type="InterPro" id="IPR006671">
    <property type="entry name" value="Cyclin_N"/>
</dbReference>
<dbReference type="FunCoup" id="A0A3Q3LKH9">
    <property type="interactions" value="467"/>
</dbReference>
<evidence type="ECO:0000313" key="8">
    <source>
        <dbReference type="Proteomes" id="UP000261640"/>
    </source>
</evidence>
<evidence type="ECO:0000313" key="7">
    <source>
        <dbReference type="Ensembl" id="ENSMAMP00000009854.1"/>
    </source>
</evidence>
<dbReference type="GeneTree" id="ENSGT00400000022086"/>
<evidence type="ECO:0000256" key="3">
    <source>
        <dbReference type="ARBA" id="ARBA00022618"/>
    </source>
</evidence>
<dbReference type="InterPro" id="IPR012388">
    <property type="entry name" value="CABLES1/2"/>
</dbReference>
<reference evidence="7" key="2">
    <citation type="submission" date="2025-09" db="UniProtKB">
        <authorList>
            <consortium name="Ensembl"/>
        </authorList>
    </citation>
    <scope>IDENTIFICATION</scope>
</reference>
<organism evidence="7 8">
    <name type="scientific">Mastacembelus armatus</name>
    <name type="common">zig-zag eel</name>
    <dbReference type="NCBI Taxonomy" id="205130"/>
    <lineage>
        <taxon>Eukaryota</taxon>
        <taxon>Metazoa</taxon>
        <taxon>Chordata</taxon>
        <taxon>Craniata</taxon>
        <taxon>Vertebrata</taxon>
        <taxon>Euteleostomi</taxon>
        <taxon>Actinopterygii</taxon>
        <taxon>Neopterygii</taxon>
        <taxon>Teleostei</taxon>
        <taxon>Neoteleostei</taxon>
        <taxon>Acanthomorphata</taxon>
        <taxon>Anabantaria</taxon>
        <taxon>Synbranchiformes</taxon>
        <taxon>Mastacembelidae</taxon>
        <taxon>Mastacembelus</taxon>
    </lineage>
</organism>
<sequence>MAVAATCGQPHAALTAAVGGRKTHTNREHGRRNRENSRRRQAALLFLSNISLDGRPVQSNSAENGARRHHKDTDLEGADSGSTTAAAIGLCTELGNSSGCGTFSSLSLSVNCGSVNPSLAPRTGLLNVPSILVLPSDTGFNDAGNAEVLLECRRGSFPSPGNSNLLSPSPSNTSLLPSPLGPRKSSTLLSVQSCNSVSSEPRQRSRNLSGGSPRPRHTKKIHFIKNMKQYDTRGSRIVLICAKRSLCAAFSVLPYGESFYLSDPTLNHPRRRHSSGNISTTLEMLPGLEGFQLETYGRSVSYAQFLYPTNALVRQKPSSTSDLTLQIPMPRTTHNVPGRSYPPSKLNSPLGLDLGLDDVTDYDPNLLSDPQWPCGKHKRVLIFASYMTTVIEYVKPSDLKKDMNETFKEKFPHIKLTLSKIRSLKREMRAVGEDCGLQPVTIAMVFVYFEKLVLQGRLNKQNRKLVSAACILLAAKISSDLKKQEVKHLIDKLEERFRISRRELISFEFTILVALEMALYLPESKVMPHYRRLVQQQQL</sequence>
<comment type="similarity">
    <text evidence="1">Belongs to the cyclin family.</text>
</comment>
<keyword evidence="8" id="KW-1185">Reference proteome</keyword>
<feature type="region of interest" description="Disordered" evidence="5">
    <location>
        <begin position="55"/>
        <end position="80"/>
    </location>
</feature>
<feature type="region of interest" description="Disordered" evidence="5">
    <location>
        <begin position="16"/>
        <end position="38"/>
    </location>
</feature>